<organism evidence="2 3">
    <name type="scientific">Georgenia halophila</name>
    <dbReference type="NCBI Taxonomy" id="620889"/>
    <lineage>
        <taxon>Bacteria</taxon>
        <taxon>Bacillati</taxon>
        <taxon>Actinomycetota</taxon>
        <taxon>Actinomycetes</taxon>
        <taxon>Micrococcales</taxon>
        <taxon>Bogoriellaceae</taxon>
        <taxon>Georgenia</taxon>
    </lineage>
</organism>
<evidence type="ECO:0000259" key="1">
    <source>
        <dbReference type="Pfam" id="PF00561"/>
    </source>
</evidence>
<dbReference type="InterPro" id="IPR029058">
    <property type="entry name" value="AB_hydrolase_fold"/>
</dbReference>
<dbReference type="RefSeq" id="WP_345215753.1">
    <property type="nucleotide sequence ID" value="NZ_BAABGN010000007.1"/>
</dbReference>
<dbReference type="InterPro" id="IPR026968">
    <property type="entry name" value="PcaD/CatD"/>
</dbReference>
<dbReference type="Proteomes" id="UP001500622">
    <property type="component" value="Unassembled WGS sequence"/>
</dbReference>
<sequence length="250" mass="26357">MIVHHETTGDPARPTVVLSNSLGTDLALWAPQVAALAERFHVVRYDSRGHGRSPVPAGPYTIEDLGGDVVALLDHLGIERAHVVGISIGGLTGQHLAVAHRDRVDRLVVADTAAKIGEPKTWRERAALVTRDGMSAVASGVVERWLTPEHAAAHPEKVRWLTEMLLATDPTGYAATCEVLATTDLRESIAGITAPTLAIGATGDVPTPPSATRAIAEAVPGGQYREVDAAHISNVEAAEDFTSALLDFLA</sequence>
<feature type="domain" description="AB hydrolase-1" evidence="1">
    <location>
        <begin position="14"/>
        <end position="124"/>
    </location>
</feature>
<dbReference type="InterPro" id="IPR050266">
    <property type="entry name" value="AB_hydrolase_sf"/>
</dbReference>
<gene>
    <name evidence="2" type="primary">pcaD</name>
    <name evidence="2" type="ORF">GCM10023169_16230</name>
</gene>
<dbReference type="InterPro" id="IPR000073">
    <property type="entry name" value="AB_hydrolase_1"/>
</dbReference>
<reference evidence="3" key="1">
    <citation type="journal article" date="2019" name="Int. J. Syst. Evol. Microbiol.">
        <title>The Global Catalogue of Microorganisms (GCM) 10K type strain sequencing project: providing services to taxonomists for standard genome sequencing and annotation.</title>
        <authorList>
            <consortium name="The Broad Institute Genomics Platform"/>
            <consortium name="The Broad Institute Genome Sequencing Center for Infectious Disease"/>
            <person name="Wu L."/>
            <person name="Ma J."/>
        </authorList>
    </citation>
    <scope>NUCLEOTIDE SEQUENCE [LARGE SCALE GENOMIC DNA]</scope>
    <source>
        <strain evidence="3">JCM 17810</strain>
    </source>
</reference>
<evidence type="ECO:0000313" key="3">
    <source>
        <dbReference type="Proteomes" id="UP001500622"/>
    </source>
</evidence>
<dbReference type="PRINTS" id="PR00111">
    <property type="entry name" value="ABHYDROLASE"/>
</dbReference>
<dbReference type="Pfam" id="PF00561">
    <property type="entry name" value="Abhydrolase_1"/>
    <property type="match status" value="1"/>
</dbReference>
<protein>
    <submittedName>
        <fullName evidence="2">3-oxoadipate enol-lactonase</fullName>
    </submittedName>
</protein>
<dbReference type="PANTHER" id="PTHR43798">
    <property type="entry name" value="MONOACYLGLYCEROL LIPASE"/>
    <property type="match status" value="1"/>
</dbReference>
<evidence type="ECO:0000313" key="2">
    <source>
        <dbReference type="EMBL" id="GAA4422211.1"/>
    </source>
</evidence>
<dbReference type="Gene3D" id="3.40.50.1820">
    <property type="entry name" value="alpha/beta hydrolase"/>
    <property type="match status" value="1"/>
</dbReference>
<dbReference type="NCBIfam" id="TIGR02427">
    <property type="entry name" value="protocat_pcaD"/>
    <property type="match status" value="1"/>
</dbReference>
<accession>A0ABP8L5T8</accession>
<proteinExistence type="predicted"/>
<name>A0ABP8L5T8_9MICO</name>
<keyword evidence="3" id="KW-1185">Reference proteome</keyword>
<dbReference type="SUPFAM" id="SSF53474">
    <property type="entry name" value="alpha/beta-Hydrolases"/>
    <property type="match status" value="1"/>
</dbReference>
<comment type="caution">
    <text evidence="2">The sequence shown here is derived from an EMBL/GenBank/DDBJ whole genome shotgun (WGS) entry which is preliminary data.</text>
</comment>
<dbReference type="EMBL" id="BAABGN010000007">
    <property type="protein sequence ID" value="GAA4422211.1"/>
    <property type="molecule type" value="Genomic_DNA"/>
</dbReference>